<sequence>MLSQKDLVRCFNLYTQNTLSTILYGNEIGSLEESDAKELFDLGQMFLSFIGFEYSVLDIFPILERLPGVSSLLTKKTDGIFEKLLQRYEKSLKLSIQKPTWNITQALHRFRNEDLNWKEFCIETGESELAGAVTLSLSIATMTNLRDSIFEYSDHDKFAAQHPEETQKIQREIDRIVGPDRAPTTEDLENLPFLQAFINECFRLEQPAPFGLPRAAIKDEEYMGYRIPAGAFIFSNQWAIGMEESVFEEPASFRPQRWLDKPELPEPAVFGFGTRGCPGKWVAKSVIHIAMAGIFWGFEFKDNGNAENSNVKARSLFASPDLSDIQCSHRSPAHKATIERQWRETNTNPSSILNEFGTSLGQGNARKTG</sequence>
<comment type="caution">
    <text evidence="11">The sequence shown here is derived from an EMBL/GenBank/DDBJ whole genome shotgun (WGS) entry which is preliminary data.</text>
</comment>
<evidence type="ECO:0000313" key="11">
    <source>
        <dbReference type="EMBL" id="KAJ5113783.1"/>
    </source>
</evidence>
<dbReference type="Gene3D" id="1.10.630.10">
    <property type="entry name" value="Cytochrome P450"/>
    <property type="match status" value="1"/>
</dbReference>
<dbReference type="PROSITE" id="PS00086">
    <property type="entry name" value="CYTOCHROME_P450"/>
    <property type="match status" value="1"/>
</dbReference>
<dbReference type="InterPro" id="IPR036396">
    <property type="entry name" value="Cyt_P450_sf"/>
</dbReference>
<comment type="cofactor">
    <cofactor evidence="1 8">
        <name>heme</name>
        <dbReference type="ChEBI" id="CHEBI:30413"/>
    </cofactor>
</comment>
<evidence type="ECO:0000313" key="12">
    <source>
        <dbReference type="Proteomes" id="UP001149165"/>
    </source>
</evidence>
<organism evidence="11 12">
    <name type="scientific">Penicillium angulare</name>
    <dbReference type="NCBI Taxonomy" id="116970"/>
    <lineage>
        <taxon>Eukaryota</taxon>
        <taxon>Fungi</taxon>
        <taxon>Dikarya</taxon>
        <taxon>Ascomycota</taxon>
        <taxon>Pezizomycotina</taxon>
        <taxon>Eurotiomycetes</taxon>
        <taxon>Eurotiomycetidae</taxon>
        <taxon>Eurotiales</taxon>
        <taxon>Aspergillaceae</taxon>
        <taxon>Penicillium</taxon>
    </lineage>
</organism>
<evidence type="ECO:0000256" key="4">
    <source>
        <dbReference type="ARBA" id="ARBA00022723"/>
    </source>
</evidence>
<reference evidence="11" key="1">
    <citation type="submission" date="2022-11" db="EMBL/GenBank/DDBJ databases">
        <authorList>
            <person name="Petersen C."/>
        </authorList>
    </citation>
    <scope>NUCLEOTIDE SEQUENCE</scope>
    <source>
        <strain evidence="11">IBT 30069</strain>
    </source>
</reference>
<accession>A0A9W9G815</accession>
<evidence type="ECO:0000256" key="1">
    <source>
        <dbReference type="ARBA" id="ARBA00001971"/>
    </source>
</evidence>
<evidence type="ECO:0000256" key="8">
    <source>
        <dbReference type="PIRSR" id="PIRSR602401-1"/>
    </source>
</evidence>
<dbReference type="InterPro" id="IPR002401">
    <property type="entry name" value="Cyt_P450_E_grp-I"/>
</dbReference>
<dbReference type="InterPro" id="IPR017972">
    <property type="entry name" value="Cyt_P450_CS"/>
</dbReference>
<dbReference type="GO" id="GO:0004497">
    <property type="term" value="F:monooxygenase activity"/>
    <property type="evidence" value="ECO:0007669"/>
    <property type="project" value="UniProtKB-KW"/>
</dbReference>
<gene>
    <name evidence="11" type="ORF">N7456_002317</name>
</gene>
<dbReference type="PANTHER" id="PTHR46300:SF1">
    <property type="entry name" value="P450, PUTATIVE (EUROFUNG)-RELATED"/>
    <property type="match status" value="1"/>
</dbReference>
<dbReference type="PRINTS" id="PR00385">
    <property type="entry name" value="P450"/>
</dbReference>
<evidence type="ECO:0000256" key="10">
    <source>
        <dbReference type="SAM" id="MobiDB-lite"/>
    </source>
</evidence>
<dbReference type="PANTHER" id="PTHR46300">
    <property type="entry name" value="P450, PUTATIVE (EUROFUNG)-RELATED-RELATED"/>
    <property type="match status" value="1"/>
</dbReference>
<keyword evidence="4 8" id="KW-0479">Metal-binding</keyword>
<reference evidence="11" key="2">
    <citation type="journal article" date="2023" name="IMA Fungus">
        <title>Comparative genomic study of the Penicillium genus elucidates a diverse pangenome and 15 lateral gene transfer events.</title>
        <authorList>
            <person name="Petersen C."/>
            <person name="Sorensen T."/>
            <person name="Nielsen M.R."/>
            <person name="Sondergaard T.E."/>
            <person name="Sorensen J.L."/>
            <person name="Fitzpatrick D.A."/>
            <person name="Frisvad J.C."/>
            <person name="Nielsen K.L."/>
        </authorList>
    </citation>
    <scope>NUCLEOTIDE SEQUENCE</scope>
    <source>
        <strain evidence="11">IBT 30069</strain>
    </source>
</reference>
<dbReference type="GO" id="GO:0043386">
    <property type="term" value="P:mycotoxin biosynthetic process"/>
    <property type="evidence" value="ECO:0007669"/>
    <property type="project" value="UniProtKB-ARBA"/>
</dbReference>
<dbReference type="AlphaFoldDB" id="A0A9W9G815"/>
<evidence type="ECO:0000256" key="6">
    <source>
        <dbReference type="ARBA" id="ARBA00023004"/>
    </source>
</evidence>
<dbReference type="PRINTS" id="PR00463">
    <property type="entry name" value="EP450I"/>
</dbReference>
<feature type="region of interest" description="Disordered" evidence="10">
    <location>
        <begin position="344"/>
        <end position="369"/>
    </location>
</feature>
<dbReference type="InterPro" id="IPR001128">
    <property type="entry name" value="Cyt_P450"/>
</dbReference>
<proteinExistence type="inferred from homology"/>
<evidence type="ECO:0000256" key="9">
    <source>
        <dbReference type="RuleBase" id="RU000461"/>
    </source>
</evidence>
<keyword evidence="6 8" id="KW-0408">Iron</keyword>
<keyword evidence="3 8" id="KW-0349">Heme</keyword>
<evidence type="ECO:0000256" key="7">
    <source>
        <dbReference type="ARBA" id="ARBA00023033"/>
    </source>
</evidence>
<dbReference type="EMBL" id="JAPQKH010000002">
    <property type="protein sequence ID" value="KAJ5113783.1"/>
    <property type="molecule type" value="Genomic_DNA"/>
</dbReference>
<dbReference type="GO" id="GO:0016705">
    <property type="term" value="F:oxidoreductase activity, acting on paired donors, with incorporation or reduction of molecular oxygen"/>
    <property type="evidence" value="ECO:0007669"/>
    <property type="project" value="InterPro"/>
</dbReference>
<dbReference type="InterPro" id="IPR050364">
    <property type="entry name" value="Cytochrome_P450_fung"/>
</dbReference>
<evidence type="ECO:0000256" key="5">
    <source>
        <dbReference type="ARBA" id="ARBA00023002"/>
    </source>
</evidence>
<feature type="binding site" description="axial binding residue" evidence="8">
    <location>
        <position position="277"/>
    </location>
    <ligand>
        <name>heme</name>
        <dbReference type="ChEBI" id="CHEBI:30413"/>
    </ligand>
    <ligandPart>
        <name>Fe</name>
        <dbReference type="ChEBI" id="CHEBI:18248"/>
    </ligandPart>
</feature>
<protein>
    <submittedName>
        <fullName evidence="11">Cytochrome P450</fullName>
    </submittedName>
</protein>
<evidence type="ECO:0000256" key="3">
    <source>
        <dbReference type="ARBA" id="ARBA00022617"/>
    </source>
</evidence>
<keyword evidence="5 9" id="KW-0560">Oxidoreductase</keyword>
<keyword evidence="12" id="KW-1185">Reference proteome</keyword>
<dbReference type="Proteomes" id="UP001149165">
    <property type="component" value="Unassembled WGS sequence"/>
</dbReference>
<dbReference type="GO" id="GO:0020037">
    <property type="term" value="F:heme binding"/>
    <property type="evidence" value="ECO:0007669"/>
    <property type="project" value="InterPro"/>
</dbReference>
<evidence type="ECO:0000256" key="2">
    <source>
        <dbReference type="ARBA" id="ARBA00010617"/>
    </source>
</evidence>
<comment type="similarity">
    <text evidence="2 9">Belongs to the cytochrome P450 family.</text>
</comment>
<keyword evidence="7 9" id="KW-0503">Monooxygenase</keyword>
<dbReference type="GO" id="GO:0005506">
    <property type="term" value="F:iron ion binding"/>
    <property type="evidence" value="ECO:0007669"/>
    <property type="project" value="InterPro"/>
</dbReference>
<name>A0A9W9G815_9EURO</name>
<dbReference type="OrthoDB" id="1470350at2759"/>
<dbReference type="SUPFAM" id="SSF48264">
    <property type="entry name" value="Cytochrome P450"/>
    <property type="match status" value="1"/>
</dbReference>
<dbReference type="Pfam" id="PF00067">
    <property type="entry name" value="p450"/>
    <property type="match status" value="1"/>
</dbReference>